<protein>
    <recommendedName>
        <fullName evidence="2">Sm domain-containing protein</fullName>
    </recommendedName>
</protein>
<dbReference type="InterPro" id="IPR010920">
    <property type="entry name" value="LSM_dom_sf"/>
</dbReference>
<dbReference type="PANTHER" id="PTHR10701:SF5">
    <property type="entry name" value="N-ALPHA-ACETYLTRANSFERASE 38, NATC AUXILIARY SUBUNIT"/>
    <property type="match status" value="1"/>
</dbReference>
<dbReference type="SMART" id="SM00651">
    <property type="entry name" value="Sm"/>
    <property type="match status" value="1"/>
</dbReference>
<dbReference type="EMBL" id="KQ420471">
    <property type="protein sequence ID" value="KOF80185.1"/>
    <property type="molecule type" value="Genomic_DNA"/>
</dbReference>
<dbReference type="InterPro" id="IPR034110">
    <property type="entry name" value="LSMD1_Sm"/>
</dbReference>
<dbReference type="AlphaFoldDB" id="A0A0L8GUA9"/>
<organism evidence="3">
    <name type="scientific">Octopus bimaculoides</name>
    <name type="common">California two-spotted octopus</name>
    <dbReference type="NCBI Taxonomy" id="37653"/>
    <lineage>
        <taxon>Eukaryota</taxon>
        <taxon>Metazoa</taxon>
        <taxon>Spiralia</taxon>
        <taxon>Lophotrochozoa</taxon>
        <taxon>Mollusca</taxon>
        <taxon>Cephalopoda</taxon>
        <taxon>Coleoidea</taxon>
        <taxon>Octopodiformes</taxon>
        <taxon>Octopoda</taxon>
        <taxon>Incirrata</taxon>
        <taxon>Octopodidae</taxon>
        <taxon>Octopus</taxon>
    </lineage>
</organism>
<evidence type="ECO:0000313" key="3">
    <source>
        <dbReference type="EMBL" id="KOF80185.1"/>
    </source>
</evidence>
<dbReference type="Gene3D" id="2.30.30.100">
    <property type="match status" value="1"/>
</dbReference>
<evidence type="ECO:0000256" key="1">
    <source>
        <dbReference type="ARBA" id="ARBA00006850"/>
    </source>
</evidence>
<evidence type="ECO:0000259" key="2">
    <source>
        <dbReference type="PROSITE" id="PS52002"/>
    </source>
</evidence>
<sequence length="162" mass="18395">MEQPAREINVQVAEHSIDMCTFNVVLRKIQRDTECDKAGSLITAHRLNNSNYDYNDDDDVFQDGECGESCDEISVIDGRRKLQRWLNKNMKIKMSDGRTLIGIFLCTDRDRNVILGSCEEYLNSPDAEEPEEPRILGLAMVPGHHIVSLHVDDCKALTPEVM</sequence>
<dbReference type="Pfam" id="PF01423">
    <property type="entry name" value="LSM"/>
    <property type="match status" value="1"/>
</dbReference>
<dbReference type="SUPFAM" id="SSF50182">
    <property type="entry name" value="Sm-like ribonucleoproteins"/>
    <property type="match status" value="1"/>
</dbReference>
<reference evidence="3" key="1">
    <citation type="submission" date="2015-07" db="EMBL/GenBank/DDBJ databases">
        <title>MeaNS - Measles Nucleotide Surveillance Program.</title>
        <authorList>
            <person name="Tran T."/>
            <person name="Druce J."/>
        </authorList>
    </citation>
    <scope>NUCLEOTIDE SEQUENCE</scope>
    <source>
        <strain evidence="3">UCB-OBI-ISO-001</strain>
        <tissue evidence="3">Gonad</tissue>
    </source>
</reference>
<dbReference type="InterPro" id="IPR001163">
    <property type="entry name" value="Sm_dom_euk/arc"/>
</dbReference>
<dbReference type="GO" id="GO:0031417">
    <property type="term" value="C:NatC complex"/>
    <property type="evidence" value="ECO:0007669"/>
    <property type="project" value="InterPro"/>
</dbReference>
<dbReference type="CDD" id="cd06168">
    <property type="entry name" value="LSMD1"/>
    <property type="match status" value="1"/>
</dbReference>
<dbReference type="STRING" id="37653.A0A0L8GUA9"/>
<dbReference type="PANTHER" id="PTHR10701">
    <property type="entry name" value="SMALL NUCLEAR RIBONUCLEOPROTEIN-ASSOCIATED PROTEIN B AND N"/>
    <property type="match status" value="1"/>
</dbReference>
<gene>
    <name evidence="3" type="ORF">OCBIM_22028315mg</name>
</gene>
<dbReference type="OrthoDB" id="368909at2759"/>
<dbReference type="InterPro" id="IPR047575">
    <property type="entry name" value="Sm"/>
</dbReference>
<proteinExistence type="inferred from homology"/>
<dbReference type="InterPro" id="IPR050914">
    <property type="entry name" value="snRNP_SmB/NAA38-like"/>
</dbReference>
<dbReference type="FunFam" id="2.30.30.100:FF:000028">
    <property type="entry name" value="N-alpha-acetyltransferase 38, NatC auxiliary subunit"/>
    <property type="match status" value="1"/>
</dbReference>
<dbReference type="PROSITE" id="PS52002">
    <property type="entry name" value="SM"/>
    <property type="match status" value="1"/>
</dbReference>
<feature type="domain" description="Sm" evidence="2">
    <location>
        <begin position="77"/>
        <end position="155"/>
    </location>
</feature>
<accession>A0A0L8GUA9</accession>
<name>A0A0L8GUA9_OCTBM</name>
<dbReference type="GO" id="GO:0003723">
    <property type="term" value="F:RNA binding"/>
    <property type="evidence" value="ECO:0007669"/>
    <property type="project" value="InterPro"/>
</dbReference>
<comment type="similarity">
    <text evidence="1">Belongs to the snRNP Sm proteins family.</text>
</comment>